<dbReference type="EMBL" id="PIDS01000406">
    <property type="protein sequence ID" value="PLL39564.1"/>
    <property type="molecule type" value="Genomic_DNA"/>
</dbReference>
<dbReference type="InterPro" id="IPR036881">
    <property type="entry name" value="Glyco_hydro_3_C_sf"/>
</dbReference>
<reference evidence="4 5" key="1">
    <citation type="submission" date="2017-11" db="EMBL/GenBank/DDBJ databases">
        <authorList>
            <person name="Han C.G."/>
        </authorList>
    </citation>
    <scope>NUCLEOTIDE SEQUENCE [LARGE SCALE GENOMIC DNA]</scope>
    <source>
        <strain evidence="4 5">A11</strain>
    </source>
</reference>
<reference evidence="4 5" key="2">
    <citation type="submission" date="2018-01" db="EMBL/GenBank/DDBJ databases">
        <title>Genomic study of Klebsiella pneumoniae.</title>
        <authorList>
            <person name="Yang Y."/>
            <person name="Bicalho R."/>
        </authorList>
    </citation>
    <scope>NUCLEOTIDE SEQUENCE [LARGE SCALE GENOMIC DNA]</scope>
    <source>
        <strain evidence="4 5">A11</strain>
    </source>
</reference>
<comment type="similarity">
    <text evidence="1">Belongs to the glycosyl hydrolase 3 family.</text>
</comment>
<feature type="domain" description="Glycoside hydrolase family 3 C-terminal" evidence="3">
    <location>
        <begin position="26"/>
        <end position="190"/>
    </location>
</feature>
<dbReference type="PANTHER" id="PTHR42715">
    <property type="entry name" value="BETA-GLUCOSIDASE"/>
    <property type="match status" value="1"/>
</dbReference>
<evidence type="ECO:0000256" key="2">
    <source>
        <dbReference type="ARBA" id="ARBA00022801"/>
    </source>
</evidence>
<dbReference type="Proteomes" id="UP000234505">
    <property type="component" value="Unassembled WGS sequence"/>
</dbReference>
<dbReference type="InterPro" id="IPR002772">
    <property type="entry name" value="Glyco_hydro_3_C"/>
</dbReference>
<evidence type="ECO:0000259" key="3">
    <source>
        <dbReference type="Pfam" id="PF01915"/>
    </source>
</evidence>
<dbReference type="InterPro" id="IPR050288">
    <property type="entry name" value="Cellulose_deg_GH3"/>
</dbReference>
<feature type="non-terminal residue" evidence="4">
    <location>
        <position position="192"/>
    </location>
</feature>
<accession>A0A2J4R8E6</accession>
<dbReference type="Gene3D" id="3.40.50.1700">
    <property type="entry name" value="Glycoside hydrolase family 3 C-terminal domain"/>
    <property type="match status" value="1"/>
</dbReference>
<proteinExistence type="inferred from homology"/>
<sequence>MYDSQAGTPLEGFAEFAAAAAAEGAVLLRNDGQMLPLAPERPLSLFGRTQINYYRSGTGSGGAVNVVSSTTLLQAMRARNGVRLNTQLAGLYERWVEQHPFDNGGGGWAAEPWYQQEMPLSDEQIRQARAFSSQAVIVFGRTAGEDRDNADVEGGYRLTADEMNLLHQVCGEFDDVAVVLNTAGLIDLSWAD</sequence>
<dbReference type="GO" id="GO:0005975">
    <property type="term" value="P:carbohydrate metabolic process"/>
    <property type="evidence" value="ECO:0007669"/>
    <property type="project" value="InterPro"/>
</dbReference>
<dbReference type="Pfam" id="PF01915">
    <property type="entry name" value="Glyco_hydro_3_C"/>
    <property type="match status" value="1"/>
</dbReference>
<keyword evidence="2" id="KW-0378">Hydrolase</keyword>
<evidence type="ECO:0000256" key="1">
    <source>
        <dbReference type="ARBA" id="ARBA00005336"/>
    </source>
</evidence>
<dbReference type="AlphaFoldDB" id="A0A2J4R8E6"/>
<protein>
    <submittedName>
        <fullName evidence="4">Beta-glucosidase</fullName>
    </submittedName>
</protein>
<name>A0A2J4R8E6_9ENTR</name>
<dbReference type="PANTHER" id="PTHR42715:SF10">
    <property type="entry name" value="BETA-GLUCOSIDASE"/>
    <property type="match status" value="1"/>
</dbReference>
<evidence type="ECO:0000313" key="4">
    <source>
        <dbReference type="EMBL" id="PLL39564.1"/>
    </source>
</evidence>
<dbReference type="GO" id="GO:0004553">
    <property type="term" value="F:hydrolase activity, hydrolyzing O-glycosyl compounds"/>
    <property type="evidence" value="ECO:0007669"/>
    <property type="project" value="InterPro"/>
</dbReference>
<evidence type="ECO:0000313" key="5">
    <source>
        <dbReference type="Proteomes" id="UP000234505"/>
    </source>
</evidence>
<gene>
    <name evidence="4" type="ORF">CWN50_13520</name>
</gene>
<organism evidence="4 5">
    <name type="scientific">Klebsiella michiganensis</name>
    <dbReference type="NCBI Taxonomy" id="1134687"/>
    <lineage>
        <taxon>Bacteria</taxon>
        <taxon>Pseudomonadati</taxon>
        <taxon>Pseudomonadota</taxon>
        <taxon>Gammaproteobacteria</taxon>
        <taxon>Enterobacterales</taxon>
        <taxon>Enterobacteriaceae</taxon>
        <taxon>Klebsiella/Raoultella group</taxon>
        <taxon>Klebsiella</taxon>
    </lineage>
</organism>
<comment type="caution">
    <text evidence="4">The sequence shown here is derived from an EMBL/GenBank/DDBJ whole genome shotgun (WGS) entry which is preliminary data.</text>
</comment>